<evidence type="ECO:0000313" key="8">
    <source>
        <dbReference type="Proteomes" id="UP000001876"/>
    </source>
</evidence>
<feature type="transmembrane region" description="Helical" evidence="6">
    <location>
        <begin position="280"/>
        <end position="301"/>
    </location>
</feature>
<evidence type="ECO:0000256" key="6">
    <source>
        <dbReference type="SAM" id="Phobius"/>
    </source>
</evidence>
<evidence type="ECO:0000256" key="5">
    <source>
        <dbReference type="SAM" id="MobiDB-lite"/>
    </source>
</evidence>
<feature type="transmembrane region" description="Helical" evidence="6">
    <location>
        <begin position="321"/>
        <end position="342"/>
    </location>
</feature>
<name>C1MQK1_MICPC</name>
<feature type="transmembrane region" description="Helical" evidence="6">
    <location>
        <begin position="74"/>
        <end position="95"/>
    </location>
</feature>
<sequence length="450" mass="45463">MAVPVALEIFWVACKAVLKVLIIASVGCWARKNGLLNAATAKTLSKINGVVFLPCLLFTTLGKSVSAKSLRDVWLLPLAAACNIAMGALFGNILIRALRVPRAFKGPAIAASAFGNSLAMPVVLITAIVRTGRVGNVVFTPEDEAAAFVYVGAYMTTLTVLMWTIGPPWMASSKTPSYDDGDGDGGGREMMRAIEAGVGVGGGVSGGAAGSAEGARAEGKGGGGGGGGGVVRSESAVELLGMDGGGSEDDDAVAVASSLSAPAPPKPKPRASRTSRALAALRPAANANVFASLLGIAVGLVTPVRDTLFETDGALYVLGDALNIMAGAAIPQVIVILGAELADGPDHATCSRDAAVGVGMIRLAALPAINVGLCLALKAALPPAAVPASAVFWLVFLIEGGTPTANNMMLQVQMFGTSDAAGGIATCLFYQYAMAPVMLTASISLFLHLI</sequence>
<reference evidence="7 8" key="1">
    <citation type="journal article" date="2009" name="Science">
        <title>Green evolution and dynamic adaptations revealed by genomes of the marine picoeukaryotes Micromonas.</title>
        <authorList>
            <person name="Worden A.Z."/>
            <person name="Lee J.H."/>
            <person name="Mock T."/>
            <person name="Rouze P."/>
            <person name="Simmons M.P."/>
            <person name="Aerts A.L."/>
            <person name="Allen A.E."/>
            <person name="Cuvelier M.L."/>
            <person name="Derelle E."/>
            <person name="Everett M.V."/>
            <person name="Foulon E."/>
            <person name="Grimwood J."/>
            <person name="Gundlach H."/>
            <person name="Henrissat B."/>
            <person name="Napoli C."/>
            <person name="McDonald S.M."/>
            <person name="Parker M.S."/>
            <person name="Rombauts S."/>
            <person name="Salamov A."/>
            <person name="Von Dassow P."/>
            <person name="Badger J.H."/>
            <person name="Coutinho P.M."/>
            <person name="Demir E."/>
            <person name="Dubchak I."/>
            <person name="Gentemann C."/>
            <person name="Eikrem W."/>
            <person name="Gready J.E."/>
            <person name="John U."/>
            <person name="Lanier W."/>
            <person name="Lindquist E.A."/>
            <person name="Lucas S."/>
            <person name="Mayer K.F."/>
            <person name="Moreau H."/>
            <person name="Not F."/>
            <person name="Otillar R."/>
            <person name="Panaud O."/>
            <person name="Pangilinan J."/>
            <person name="Paulsen I."/>
            <person name="Piegu B."/>
            <person name="Poliakov A."/>
            <person name="Robbens S."/>
            <person name="Schmutz J."/>
            <person name="Toulza E."/>
            <person name="Wyss T."/>
            <person name="Zelensky A."/>
            <person name="Zhou K."/>
            <person name="Armbrust E.V."/>
            <person name="Bhattacharya D."/>
            <person name="Goodenough U.W."/>
            <person name="Van de Peer Y."/>
            <person name="Grigoriev I.V."/>
        </authorList>
    </citation>
    <scope>NUCLEOTIDE SEQUENCE [LARGE SCALE GENOMIC DNA]</scope>
    <source>
        <strain evidence="7 8">CCMP1545</strain>
    </source>
</reference>
<keyword evidence="3 6" id="KW-1133">Transmembrane helix</keyword>
<keyword evidence="8" id="KW-1185">Reference proteome</keyword>
<keyword evidence="4 6" id="KW-0472">Membrane</keyword>
<dbReference type="GO" id="GO:0016020">
    <property type="term" value="C:membrane"/>
    <property type="evidence" value="ECO:0007669"/>
    <property type="project" value="UniProtKB-SubCell"/>
</dbReference>
<dbReference type="eggNOG" id="KOG2722">
    <property type="taxonomic scope" value="Eukaryota"/>
</dbReference>
<dbReference type="OrthoDB" id="191139at2759"/>
<dbReference type="Proteomes" id="UP000001876">
    <property type="component" value="Unassembled WGS sequence"/>
</dbReference>
<feature type="compositionally biased region" description="Gly residues" evidence="5">
    <location>
        <begin position="220"/>
        <end position="229"/>
    </location>
</feature>
<evidence type="ECO:0000256" key="2">
    <source>
        <dbReference type="ARBA" id="ARBA00022692"/>
    </source>
</evidence>
<dbReference type="GO" id="GO:0080162">
    <property type="term" value="P:endoplasmic reticulum to cytosol auxin transport"/>
    <property type="evidence" value="ECO:0007669"/>
    <property type="project" value="InterPro"/>
</dbReference>
<accession>C1MQK1</accession>
<dbReference type="EMBL" id="GG663738">
    <property type="protein sequence ID" value="EEH57724.1"/>
    <property type="molecule type" value="Genomic_DNA"/>
</dbReference>
<dbReference type="KEGG" id="mpp:MICPUCDRAFT_39353"/>
<gene>
    <name evidence="7" type="ORF">MICPUCDRAFT_39353</name>
</gene>
<evidence type="ECO:0000256" key="4">
    <source>
        <dbReference type="ARBA" id="ARBA00023136"/>
    </source>
</evidence>
<dbReference type="Pfam" id="PF03547">
    <property type="entry name" value="Mem_trans"/>
    <property type="match status" value="2"/>
</dbReference>
<feature type="transmembrane region" description="Helical" evidence="6">
    <location>
        <begin position="6"/>
        <end position="31"/>
    </location>
</feature>
<proteinExistence type="predicted"/>
<dbReference type="OMA" id="WSWGYHI"/>
<dbReference type="PANTHER" id="PTHR31419">
    <property type="entry name" value="PROTEIN PIN-LIKES 2"/>
    <property type="match status" value="1"/>
</dbReference>
<feature type="transmembrane region" description="Helical" evidence="6">
    <location>
        <begin position="420"/>
        <end position="447"/>
    </location>
</feature>
<dbReference type="AlphaFoldDB" id="C1MQK1"/>
<evidence type="ECO:0000313" key="7">
    <source>
        <dbReference type="EMBL" id="EEH57724.1"/>
    </source>
</evidence>
<dbReference type="GeneID" id="9683578"/>
<dbReference type="PANTHER" id="PTHR31419:SF1">
    <property type="entry name" value="PROTEIN PIN-LIKES 6"/>
    <property type="match status" value="1"/>
</dbReference>
<comment type="subcellular location">
    <subcellularLocation>
        <location evidence="1">Membrane</location>
        <topology evidence="1">Multi-pass membrane protein</topology>
    </subcellularLocation>
</comment>
<feature type="transmembrane region" description="Helical" evidence="6">
    <location>
        <begin position="379"/>
        <end position="399"/>
    </location>
</feature>
<evidence type="ECO:0000256" key="1">
    <source>
        <dbReference type="ARBA" id="ARBA00004141"/>
    </source>
</evidence>
<feature type="region of interest" description="Disordered" evidence="5">
    <location>
        <begin position="209"/>
        <end position="229"/>
    </location>
</feature>
<dbReference type="STRING" id="564608.C1MQK1"/>
<keyword evidence="2 6" id="KW-0812">Transmembrane</keyword>
<organism evidence="8">
    <name type="scientific">Micromonas pusilla (strain CCMP1545)</name>
    <name type="common">Picoplanktonic green alga</name>
    <dbReference type="NCBI Taxonomy" id="564608"/>
    <lineage>
        <taxon>Eukaryota</taxon>
        <taxon>Viridiplantae</taxon>
        <taxon>Chlorophyta</taxon>
        <taxon>Mamiellophyceae</taxon>
        <taxon>Mamiellales</taxon>
        <taxon>Mamiellaceae</taxon>
        <taxon>Micromonas</taxon>
    </lineage>
</organism>
<dbReference type="InterPro" id="IPR004776">
    <property type="entry name" value="Mem_transp_PIN-like"/>
</dbReference>
<feature type="transmembrane region" description="Helical" evidence="6">
    <location>
        <begin position="107"/>
        <end position="129"/>
    </location>
</feature>
<feature type="transmembrane region" description="Helical" evidence="6">
    <location>
        <begin position="145"/>
        <end position="165"/>
    </location>
</feature>
<evidence type="ECO:0000256" key="3">
    <source>
        <dbReference type="ARBA" id="ARBA00022989"/>
    </source>
</evidence>
<protein>
    <submittedName>
        <fullName evidence="7">Auxin efflux carrier family</fullName>
    </submittedName>
</protein>
<dbReference type="InterPro" id="IPR039305">
    <property type="entry name" value="PILS2/6"/>
</dbReference>
<feature type="transmembrane region" description="Helical" evidence="6">
    <location>
        <begin position="354"/>
        <end position="373"/>
    </location>
</feature>
<dbReference type="RefSeq" id="XP_003057773.1">
    <property type="nucleotide sequence ID" value="XM_003057727.1"/>
</dbReference>